<evidence type="ECO:0000259" key="1">
    <source>
        <dbReference type="Pfam" id="PF14145"/>
    </source>
</evidence>
<dbReference type="InterPro" id="IPR025424">
    <property type="entry name" value="YrhK_domain"/>
</dbReference>
<feature type="domain" description="YrhK" evidence="1">
    <location>
        <begin position="97"/>
        <end position="150"/>
    </location>
</feature>
<dbReference type="OrthoDB" id="5862062at2"/>
<dbReference type="Proteomes" id="UP000322553">
    <property type="component" value="Chromosome"/>
</dbReference>
<dbReference type="AlphaFoldDB" id="A0A1S1NTA1"/>
<keyword evidence="3" id="KW-1185">Reference proteome</keyword>
<evidence type="ECO:0000313" key="2">
    <source>
        <dbReference type="EMBL" id="QEL12535.1"/>
    </source>
</evidence>
<dbReference type="STRING" id="657387.BH688_12430"/>
<dbReference type="KEGG" id="kuy:FY550_16230"/>
<dbReference type="EMBL" id="CP043420">
    <property type="protein sequence ID" value="QEL12535.1"/>
    <property type="molecule type" value="Genomic_DNA"/>
</dbReference>
<sequence>MPHLFTNRPRTSRVFDNDSNLTINFRWETVNSLLYELGGLLFIVGSALFFPRFEAYKDLGAWLFFVGSLVYLLVLVHDMMEIYQFWPKRRLSPSRMLEVSALWSYVAGTVLFTVGSLFFLSWWDWIMAGAWCFVIGSILFVFGACLNVLMIIRASSLMTLQLMNLTAVTFVIGSGLFVVASIPYLWDIKSPADEEKMFAFLAWLFLIGSVLFLVGGLFNHQRSRLVMQARLDALANDPQADNRLLSFVRGEIEEDEFYSHKQGRIGETRGKRGTSNR</sequence>
<protein>
    <recommendedName>
        <fullName evidence="1">YrhK domain-containing protein</fullName>
    </recommendedName>
</protein>
<organism evidence="2 3">
    <name type="scientific">Kushneria phosphatilytica</name>
    <dbReference type="NCBI Taxonomy" id="657387"/>
    <lineage>
        <taxon>Bacteria</taxon>
        <taxon>Pseudomonadati</taxon>
        <taxon>Pseudomonadota</taxon>
        <taxon>Gammaproteobacteria</taxon>
        <taxon>Oceanospirillales</taxon>
        <taxon>Halomonadaceae</taxon>
        <taxon>Kushneria</taxon>
    </lineage>
</organism>
<dbReference type="PANTHER" id="PTHR34967:SF1">
    <property type="entry name" value="OS02G0257200 PROTEIN"/>
    <property type="match status" value="1"/>
</dbReference>
<name>A0A1S1NTA1_9GAMM</name>
<dbReference type="RefSeq" id="WP_070980035.1">
    <property type="nucleotide sequence ID" value="NZ_CP043420.1"/>
</dbReference>
<reference evidence="2 3" key="1">
    <citation type="submission" date="2019-08" db="EMBL/GenBank/DDBJ databases">
        <title>Complete genome sequence of Kushneria sp. YCWA18, a halophilic phosphate-solubilizing bacterium isolated from Daqiao saltern in China.</title>
        <authorList>
            <person name="Du G.-X."/>
            <person name="Qu L.-Y."/>
        </authorList>
    </citation>
    <scope>NUCLEOTIDE SEQUENCE [LARGE SCALE GENOMIC DNA]</scope>
    <source>
        <strain evidence="2 3">YCWA18</strain>
    </source>
</reference>
<evidence type="ECO:0000313" key="3">
    <source>
        <dbReference type="Proteomes" id="UP000322553"/>
    </source>
</evidence>
<accession>A0A1S1NTA1</accession>
<proteinExistence type="predicted"/>
<feature type="domain" description="YrhK" evidence="1">
    <location>
        <begin position="26"/>
        <end position="78"/>
    </location>
</feature>
<dbReference type="PANTHER" id="PTHR34967">
    <property type="entry name" value="OS02G0257200 PROTEIN"/>
    <property type="match status" value="1"/>
</dbReference>
<dbReference type="Pfam" id="PF14145">
    <property type="entry name" value="YrhK"/>
    <property type="match status" value="2"/>
</dbReference>
<gene>
    <name evidence="2" type="ORF">FY550_16230</name>
</gene>